<comment type="caution">
    <text evidence="3">The sequence shown here is derived from an EMBL/GenBank/DDBJ whole genome shotgun (WGS) entry which is preliminary data.</text>
</comment>
<dbReference type="OrthoDB" id="7175628at2"/>
<dbReference type="Pfam" id="PF00353">
    <property type="entry name" value="HemolysinCabind"/>
    <property type="match status" value="2"/>
</dbReference>
<evidence type="ECO:0000256" key="2">
    <source>
        <dbReference type="ARBA" id="ARBA00022525"/>
    </source>
</evidence>
<dbReference type="EMBL" id="QFYP01000001">
    <property type="protein sequence ID" value="RAK61427.1"/>
    <property type="molecule type" value="Genomic_DNA"/>
</dbReference>
<dbReference type="InterPro" id="IPR011049">
    <property type="entry name" value="Serralysin-like_metalloprot_C"/>
</dbReference>
<dbReference type="GO" id="GO:0005576">
    <property type="term" value="C:extracellular region"/>
    <property type="evidence" value="ECO:0007669"/>
    <property type="project" value="UniProtKB-SubCell"/>
</dbReference>
<proteinExistence type="predicted"/>
<dbReference type="SUPFAM" id="SSF51120">
    <property type="entry name" value="beta-Roll"/>
    <property type="match status" value="1"/>
</dbReference>
<dbReference type="GO" id="GO:0005509">
    <property type="term" value="F:calcium ion binding"/>
    <property type="evidence" value="ECO:0007669"/>
    <property type="project" value="InterPro"/>
</dbReference>
<keyword evidence="4" id="KW-1185">Reference proteome</keyword>
<dbReference type="RefSeq" id="WP_111458718.1">
    <property type="nucleotide sequence ID" value="NZ_QFYP01000001.1"/>
</dbReference>
<dbReference type="Pfam" id="PF17963">
    <property type="entry name" value="Big_9"/>
    <property type="match status" value="1"/>
</dbReference>
<dbReference type="PRINTS" id="PR00313">
    <property type="entry name" value="CABNDNGRPT"/>
</dbReference>
<accession>A0A328B3L4</accession>
<evidence type="ECO:0000313" key="3">
    <source>
        <dbReference type="EMBL" id="RAK61427.1"/>
    </source>
</evidence>
<dbReference type="PANTHER" id="PTHR38340:SF1">
    <property type="entry name" value="S-LAYER PROTEIN"/>
    <property type="match status" value="1"/>
</dbReference>
<dbReference type="Proteomes" id="UP000249842">
    <property type="component" value="Unassembled WGS sequence"/>
</dbReference>
<dbReference type="AlphaFoldDB" id="A0A328B3L4"/>
<name>A0A328B3L4_9CAUL</name>
<evidence type="ECO:0000313" key="4">
    <source>
        <dbReference type="Proteomes" id="UP000249842"/>
    </source>
</evidence>
<comment type="subcellular location">
    <subcellularLocation>
        <location evidence="1">Secreted</location>
    </subcellularLocation>
</comment>
<evidence type="ECO:0000256" key="1">
    <source>
        <dbReference type="ARBA" id="ARBA00004613"/>
    </source>
</evidence>
<dbReference type="PROSITE" id="PS00330">
    <property type="entry name" value="HEMOLYSIN_CALCIUM"/>
    <property type="match status" value="2"/>
</dbReference>
<keyword evidence="2" id="KW-0964">Secreted</keyword>
<evidence type="ECO:0008006" key="5">
    <source>
        <dbReference type="Google" id="ProtNLM"/>
    </source>
</evidence>
<dbReference type="InterPro" id="IPR050557">
    <property type="entry name" value="RTX_toxin/Mannuronan_C5-epim"/>
</dbReference>
<protein>
    <recommendedName>
        <fullName evidence="5">Calcium-binding protein</fullName>
    </recommendedName>
</protein>
<sequence length="464" mass="47483">MPTLTFDTTPAGLFASYGESQFTLTTQQATDLHLTDVLWNGGLTSPQGTGGYLINEYSQDTVVLKYSGTTTFGVLSLDVNGYRNAGFDANNNVIPGSSTVSFNFTGVRADYTEVHFTFTTDAVDGFQQVVLPTDFATGLTALTWTTTNPVEAWGAFDNVSLVVDTTQAPPPVTPPPVTPPPVNHAPVAVQDVAAATVHGTVLINVLGNDTDADGDTLGIAGFGPSASAISASLSAKSALGATISFQSGQLLYTANAVSFDAVAPGHSVTDTFYYTVTDAAGATSTASVTVTVSSPPPPPAPPPSATGPDIVGGNHPQVLNGTALGEQIFGGNSSDVLMGNGGADTLHGNNGADLLYGGAGNDLLLGDNGSDLLDGGAGNDTLTGGNSPDAFVFSQHFGLDTITDFDSKNEVITMSRSTFSSFNDLKAHAVQSGANVVITHDADEVLTLLNVKLSALNSGDFLFV</sequence>
<organism evidence="3 4">
    <name type="scientific">Phenylobacterium hankyongense</name>
    <dbReference type="NCBI Taxonomy" id="1813876"/>
    <lineage>
        <taxon>Bacteria</taxon>
        <taxon>Pseudomonadati</taxon>
        <taxon>Pseudomonadota</taxon>
        <taxon>Alphaproteobacteria</taxon>
        <taxon>Caulobacterales</taxon>
        <taxon>Caulobacteraceae</taxon>
        <taxon>Phenylobacterium</taxon>
    </lineage>
</organism>
<reference evidence="4" key="1">
    <citation type="submission" date="2018-05" db="EMBL/GenBank/DDBJ databases">
        <authorList>
            <person name="Li X."/>
        </authorList>
    </citation>
    <scope>NUCLEOTIDE SEQUENCE [LARGE SCALE GENOMIC DNA]</scope>
    <source>
        <strain evidence="4">HKS-05</strain>
    </source>
</reference>
<gene>
    <name evidence="3" type="ORF">DJ021_17265</name>
</gene>
<dbReference type="Gene3D" id="2.150.10.10">
    <property type="entry name" value="Serralysin-like metalloprotease, C-terminal"/>
    <property type="match status" value="1"/>
</dbReference>
<dbReference type="InterPro" id="IPR001343">
    <property type="entry name" value="Hemolysn_Ca-bd"/>
</dbReference>
<dbReference type="InterPro" id="IPR018511">
    <property type="entry name" value="Hemolysin-typ_Ca-bd_CS"/>
</dbReference>
<dbReference type="PANTHER" id="PTHR38340">
    <property type="entry name" value="S-LAYER PROTEIN"/>
    <property type="match status" value="1"/>
</dbReference>